<sequence length="97" mass="10675">MIAARADEPLPQIDSEGYCNTTADLVDDDSFKQQCLDGEAKAERHVRALWAETPDSVRAVCVKDLMLVSPSYQVLSTCMSTTVGEMWIAGELKVVPR</sequence>
<accession>A0ABT8AZ21</accession>
<organism evidence="1 2">
    <name type="scientific">Methylobacterium longum</name>
    <dbReference type="NCBI Taxonomy" id="767694"/>
    <lineage>
        <taxon>Bacteria</taxon>
        <taxon>Pseudomonadati</taxon>
        <taxon>Pseudomonadota</taxon>
        <taxon>Alphaproteobacteria</taxon>
        <taxon>Hyphomicrobiales</taxon>
        <taxon>Methylobacteriaceae</taxon>
        <taxon>Methylobacterium</taxon>
    </lineage>
</organism>
<evidence type="ECO:0000313" key="1">
    <source>
        <dbReference type="EMBL" id="MDN3574857.1"/>
    </source>
</evidence>
<gene>
    <name evidence="1" type="ORF">QWZ18_30215</name>
</gene>
<dbReference type="RefSeq" id="WP_238290840.1">
    <property type="nucleotide sequence ID" value="NZ_BPQS01000028.1"/>
</dbReference>
<keyword evidence="2" id="KW-1185">Reference proteome</keyword>
<name>A0ABT8AZ21_9HYPH</name>
<dbReference type="Proteomes" id="UP001244297">
    <property type="component" value="Unassembled WGS sequence"/>
</dbReference>
<proteinExistence type="predicted"/>
<evidence type="ECO:0000313" key="2">
    <source>
        <dbReference type="Proteomes" id="UP001244297"/>
    </source>
</evidence>
<comment type="caution">
    <text evidence="1">The sequence shown here is derived from an EMBL/GenBank/DDBJ whole genome shotgun (WGS) entry which is preliminary data.</text>
</comment>
<reference evidence="2" key="1">
    <citation type="journal article" date="2019" name="Int. J. Syst. Evol. Microbiol.">
        <title>The Global Catalogue of Microorganisms (GCM) 10K type strain sequencing project: providing services to taxonomists for standard genome sequencing and annotation.</title>
        <authorList>
            <consortium name="The Broad Institute Genomics Platform"/>
            <consortium name="The Broad Institute Genome Sequencing Center for Infectious Disease"/>
            <person name="Wu L."/>
            <person name="Ma J."/>
        </authorList>
    </citation>
    <scope>NUCLEOTIDE SEQUENCE [LARGE SCALE GENOMIC DNA]</scope>
    <source>
        <strain evidence="2">CECT 7806</strain>
    </source>
</reference>
<dbReference type="EMBL" id="JAUFPT010000118">
    <property type="protein sequence ID" value="MDN3574857.1"/>
    <property type="molecule type" value="Genomic_DNA"/>
</dbReference>
<protein>
    <submittedName>
        <fullName evidence="1">Uncharacterized protein</fullName>
    </submittedName>
</protein>